<keyword evidence="1" id="KW-0677">Repeat</keyword>
<dbReference type="SUPFAM" id="SSF141571">
    <property type="entry name" value="Pentapeptide repeat-like"/>
    <property type="match status" value="1"/>
</dbReference>
<protein>
    <recommendedName>
        <fullName evidence="5">Pentapeptide repeat-containing protein</fullName>
    </recommendedName>
</protein>
<dbReference type="EMBL" id="CAJOBC010083691">
    <property type="protein sequence ID" value="CAF4305362.1"/>
    <property type="molecule type" value="Genomic_DNA"/>
</dbReference>
<evidence type="ECO:0000256" key="1">
    <source>
        <dbReference type="ARBA" id="ARBA00022737"/>
    </source>
</evidence>
<dbReference type="Proteomes" id="UP000681722">
    <property type="component" value="Unassembled WGS sequence"/>
</dbReference>
<gene>
    <name evidence="2" type="ORF">GPM918_LOCUS33781</name>
    <name evidence="3" type="ORF">SRO942_LOCUS34468</name>
</gene>
<organism evidence="2 4">
    <name type="scientific">Didymodactylos carnosus</name>
    <dbReference type="NCBI Taxonomy" id="1234261"/>
    <lineage>
        <taxon>Eukaryota</taxon>
        <taxon>Metazoa</taxon>
        <taxon>Spiralia</taxon>
        <taxon>Gnathifera</taxon>
        <taxon>Rotifera</taxon>
        <taxon>Eurotatoria</taxon>
        <taxon>Bdelloidea</taxon>
        <taxon>Philodinida</taxon>
        <taxon>Philodinidae</taxon>
        <taxon>Didymodactylos</taxon>
    </lineage>
</organism>
<reference evidence="2" key="1">
    <citation type="submission" date="2021-02" db="EMBL/GenBank/DDBJ databases">
        <authorList>
            <person name="Nowell W R."/>
        </authorList>
    </citation>
    <scope>NUCLEOTIDE SEQUENCE</scope>
</reference>
<dbReference type="EMBL" id="CAJNOQ010018261">
    <property type="protein sequence ID" value="CAF1423540.1"/>
    <property type="molecule type" value="Genomic_DNA"/>
</dbReference>
<dbReference type="PANTHER" id="PTHR47485">
    <property type="entry name" value="THYLAKOID LUMENAL 17.4 KDA PROTEIN, CHLOROPLASTIC"/>
    <property type="match status" value="1"/>
</dbReference>
<keyword evidence="4" id="KW-1185">Reference proteome</keyword>
<evidence type="ECO:0008006" key="5">
    <source>
        <dbReference type="Google" id="ProtNLM"/>
    </source>
</evidence>
<evidence type="ECO:0000313" key="2">
    <source>
        <dbReference type="EMBL" id="CAF1423540.1"/>
    </source>
</evidence>
<dbReference type="Gene3D" id="2.160.20.80">
    <property type="entry name" value="E3 ubiquitin-protein ligase SopA"/>
    <property type="match status" value="1"/>
</dbReference>
<accession>A0A815MJJ6</accession>
<name>A0A815MJJ6_9BILA</name>
<evidence type="ECO:0000313" key="4">
    <source>
        <dbReference type="Proteomes" id="UP000663829"/>
    </source>
</evidence>
<sequence length="333" mass="37942">MSYNRVLFHTLIDIFNSCSCGIDISIKIFIFGSQLIDNSQKELNKKLLDLNGADFSSVDFSSLSRKIHYEEGAISFQFSLYLPNVQLQNTSFRNIELHGCDFSLSNLESSDFTGANIVNTDFNGTNLQYSTFVGGILLRVRFYETSLQNSIIIPFLSEYNTDITFMDVDFTRANLRNATINVTQLMGAYSLDRTMLPNGTFYLEAPLNQNLIVPEPKNLHDCLMNVNDIGSPMDDGWTKNSSISLTHNWILKDFITTGRAQVVNTSSTIFTADCLYWGGKSSVNTTTMTRIISLEKYMKWLRYGRLRYELQGDFGTINNHTYGDYCQLRREHT</sequence>
<proteinExistence type="predicted"/>
<dbReference type="InterPro" id="IPR001646">
    <property type="entry name" value="5peptide_repeat"/>
</dbReference>
<dbReference type="Pfam" id="PF00805">
    <property type="entry name" value="Pentapeptide"/>
    <property type="match status" value="1"/>
</dbReference>
<dbReference type="AlphaFoldDB" id="A0A815MJJ6"/>
<comment type="caution">
    <text evidence="2">The sequence shown here is derived from an EMBL/GenBank/DDBJ whole genome shotgun (WGS) entry which is preliminary data.</text>
</comment>
<evidence type="ECO:0000313" key="3">
    <source>
        <dbReference type="EMBL" id="CAF4305362.1"/>
    </source>
</evidence>
<dbReference type="Proteomes" id="UP000663829">
    <property type="component" value="Unassembled WGS sequence"/>
</dbReference>
<dbReference type="PANTHER" id="PTHR47485:SF1">
    <property type="entry name" value="THYLAKOID LUMENAL 17.4 KDA PROTEIN, CHLOROPLASTIC"/>
    <property type="match status" value="1"/>
</dbReference>